<keyword evidence="2" id="KW-1185">Reference proteome</keyword>
<organism evidence="1 2">
    <name type="scientific">Methylopila capsulata</name>
    <dbReference type="NCBI Taxonomy" id="61654"/>
    <lineage>
        <taxon>Bacteria</taxon>
        <taxon>Pseudomonadati</taxon>
        <taxon>Pseudomonadota</taxon>
        <taxon>Alphaproteobacteria</taxon>
        <taxon>Hyphomicrobiales</taxon>
        <taxon>Methylopilaceae</taxon>
        <taxon>Methylopila</taxon>
    </lineage>
</organism>
<protein>
    <submittedName>
        <fullName evidence="1">Uncharacterized protein</fullName>
    </submittedName>
</protein>
<accession>A0ABS2T982</accession>
<dbReference type="EMBL" id="JAFBCY010000002">
    <property type="protein sequence ID" value="MBM7851347.1"/>
    <property type="molecule type" value="Genomic_DNA"/>
</dbReference>
<sequence>MGTRVTHAQNPTTKEVFRFYVKYIVLMSHIGTSKMRTIL</sequence>
<reference evidence="1 2" key="1">
    <citation type="submission" date="2021-01" db="EMBL/GenBank/DDBJ databases">
        <title>Genomic Encyclopedia of Type Strains, Phase IV (KMG-IV): sequencing the most valuable type-strain genomes for metagenomic binning, comparative biology and taxonomic classification.</title>
        <authorList>
            <person name="Goeker M."/>
        </authorList>
    </citation>
    <scope>NUCLEOTIDE SEQUENCE [LARGE SCALE GENOMIC DNA]</scope>
    <source>
        <strain evidence="1 2">DSM 6130</strain>
    </source>
</reference>
<evidence type="ECO:0000313" key="2">
    <source>
        <dbReference type="Proteomes" id="UP000758856"/>
    </source>
</evidence>
<evidence type="ECO:0000313" key="1">
    <source>
        <dbReference type="EMBL" id="MBM7851347.1"/>
    </source>
</evidence>
<gene>
    <name evidence="1" type="ORF">JOD31_001572</name>
</gene>
<dbReference type="Proteomes" id="UP000758856">
    <property type="component" value="Unassembled WGS sequence"/>
</dbReference>
<name>A0ABS2T982_9HYPH</name>
<proteinExistence type="predicted"/>
<comment type="caution">
    <text evidence="1">The sequence shown here is derived from an EMBL/GenBank/DDBJ whole genome shotgun (WGS) entry which is preliminary data.</text>
</comment>